<dbReference type="EMBL" id="KE525341">
    <property type="protein sequence ID" value="KFB48517.1"/>
    <property type="molecule type" value="Genomic_DNA"/>
</dbReference>
<evidence type="ECO:0000313" key="3">
    <source>
        <dbReference type="EnsemblMetazoa" id="ASIC016822-PA"/>
    </source>
</evidence>
<dbReference type="EnsemblMetazoa" id="ASIC016822-RA">
    <property type="protein sequence ID" value="ASIC016822-PA"/>
    <property type="gene ID" value="ASIC016822"/>
</dbReference>
<dbReference type="VEuPathDB" id="VectorBase:ASIC016822"/>
<gene>
    <name evidence="2" type="ORF">ZHAS_00016822</name>
</gene>
<feature type="compositionally biased region" description="Polar residues" evidence="1">
    <location>
        <begin position="49"/>
        <end position="83"/>
    </location>
</feature>
<keyword evidence="4" id="KW-1185">Reference proteome</keyword>
<accession>A0A084WE73</accession>
<sequence>MTPKCSGLRTHRTFRRHGEQALCRAGAQPSAFKGCRNSIQRQPAKAHQISKSPQPGANPLHTSFAKTPTARTGPNQIATSLWR</sequence>
<dbReference type="AlphaFoldDB" id="A0A084WE73"/>
<evidence type="ECO:0000256" key="1">
    <source>
        <dbReference type="SAM" id="MobiDB-lite"/>
    </source>
</evidence>
<proteinExistence type="predicted"/>
<organism evidence="2">
    <name type="scientific">Anopheles sinensis</name>
    <name type="common">Mosquito</name>
    <dbReference type="NCBI Taxonomy" id="74873"/>
    <lineage>
        <taxon>Eukaryota</taxon>
        <taxon>Metazoa</taxon>
        <taxon>Ecdysozoa</taxon>
        <taxon>Arthropoda</taxon>
        <taxon>Hexapoda</taxon>
        <taxon>Insecta</taxon>
        <taxon>Pterygota</taxon>
        <taxon>Neoptera</taxon>
        <taxon>Endopterygota</taxon>
        <taxon>Diptera</taxon>
        <taxon>Nematocera</taxon>
        <taxon>Culicoidea</taxon>
        <taxon>Culicidae</taxon>
        <taxon>Anophelinae</taxon>
        <taxon>Anopheles</taxon>
    </lineage>
</organism>
<feature type="region of interest" description="Disordered" evidence="1">
    <location>
        <begin position="38"/>
        <end position="83"/>
    </location>
</feature>
<evidence type="ECO:0000313" key="2">
    <source>
        <dbReference type="EMBL" id="KFB48517.1"/>
    </source>
</evidence>
<name>A0A084WE73_ANOSI</name>
<reference evidence="3" key="2">
    <citation type="submission" date="2020-05" db="UniProtKB">
        <authorList>
            <consortium name="EnsemblMetazoa"/>
        </authorList>
    </citation>
    <scope>IDENTIFICATION</scope>
</reference>
<dbReference type="EMBL" id="ATLV01023187">
    <property type="status" value="NOT_ANNOTATED_CDS"/>
    <property type="molecule type" value="Genomic_DNA"/>
</dbReference>
<dbReference type="Proteomes" id="UP000030765">
    <property type="component" value="Unassembled WGS sequence"/>
</dbReference>
<reference evidence="2 4" key="1">
    <citation type="journal article" date="2014" name="BMC Genomics">
        <title>Genome sequence of Anopheles sinensis provides insight into genetics basis of mosquito competence for malaria parasites.</title>
        <authorList>
            <person name="Zhou D."/>
            <person name="Zhang D."/>
            <person name="Ding G."/>
            <person name="Shi L."/>
            <person name="Hou Q."/>
            <person name="Ye Y."/>
            <person name="Xu Y."/>
            <person name="Zhou H."/>
            <person name="Xiong C."/>
            <person name="Li S."/>
            <person name="Yu J."/>
            <person name="Hong S."/>
            <person name="Yu X."/>
            <person name="Zou P."/>
            <person name="Chen C."/>
            <person name="Chang X."/>
            <person name="Wang W."/>
            <person name="Lv Y."/>
            <person name="Sun Y."/>
            <person name="Ma L."/>
            <person name="Shen B."/>
            <person name="Zhu C."/>
        </authorList>
    </citation>
    <scope>NUCLEOTIDE SEQUENCE [LARGE SCALE GENOMIC DNA]</scope>
</reference>
<evidence type="ECO:0000313" key="4">
    <source>
        <dbReference type="Proteomes" id="UP000030765"/>
    </source>
</evidence>
<protein>
    <submittedName>
        <fullName evidence="2 3">Dipeptide/oligopeptide/nickel ABC transporter permease</fullName>
    </submittedName>
</protein>